<dbReference type="InterPro" id="IPR017452">
    <property type="entry name" value="GPCR_Rhodpsn_7TM"/>
</dbReference>
<evidence type="ECO:0000256" key="2">
    <source>
        <dbReference type="ARBA" id="ARBA00010663"/>
    </source>
</evidence>
<evidence type="ECO:0000256" key="7">
    <source>
        <dbReference type="ARBA" id="ARBA00023040"/>
    </source>
</evidence>
<keyword evidence="7 11" id="KW-0297">G-protein coupled receptor</keyword>
<keyword evidence="8 11" id="KW-0472">Membrane</keyword>
<evidence type="ECO:0000313" key="14">
    <source>
        <dbReference type="RefSeq" id="XP_021009931.1"/>
    </source>
</evidence>
<dbReference type="RefSeq" id="XP_021009931.1">
    <property type="nucleotide sequence ID" value="XM_021154272.1"/>
</dbReference>
<feature type="transmembrane region" description="Helical" evidence="11">
    <location>
        <begin position="244"/>
        <end position="265"/>
    </location>
</feature>
<dbReference type="GO" id="GO:0005886">
    <property type="term" value="C:plasma membrane"/>
    <property type="evidence" value="ECO:0007669"/>
    <property type="project" value="UniProtKB-SubCell"/>
</dbReference>
<feature type="transmembrane region" description="Helical" evidence="11">
    <location>
        <begin position="63"/>
        <end position="83"/>
    </location>
</feature>
<evidence type="ECO:0000256" key="4">
    <source>
        <dbReference type="ARBA" id="ARBA00022507"/>
    </source>
</evidence>
<gene>
    <name evidence="14" type="primary">LOC110287727</name>
</gene>
<dbReference type="AlphaFoldDB" id="A0A6P5P747"/>
<evidence type="ECO:0000256" key="1">
    <source>
        <dbReference type="ARBA" id="ARBA00004651"/>
    </source>
</evidence>
<comment type="subcellular location">
    <subcellularLocation>
        <location evidence="1 11">Cell membrane</location>
        <topology evidence="1 11">Multi-pass membrane protein</topology>
    </subcellularLocation>
</comment>
<dbReference type="KEGG" id="mcal:110287727"/>
<dbReference type="GO" id="GO:0019236">
    <property type="term" value="P:response to pheromone"/>
    <property type="evidence" value="ECO:0007669"/>
    <property type="project" value="UniProtKB-KW"/>
</dbReference>
<name>A0A6P5P747_MUSCR</name>
<organism evidence="13 14">
    <name type="scientific">Mus caroli</name>
    <name type="common">Ryukyu mouse</name>
    <name type="synonym">Ricefield mouse</name>
    <dbReference type="NCBI Taxonomy" id="10089"/>
    <lineage>
        <taxon>Eukaryota</taxon>
        <taxon>Metazoa</taxon>
        <taxon>Chordata</taxon>
        <taxon>Craniata</taxon>
        <taxon>Vertebrata</taxon>
        <taxon>Euteleostomi</taxon>
        <taxon>Mammalia</taxon>
        <taxon>Eutheria</taxon>
        <taxon>Euarchontoglires</taxon>
        <taxon>Glires</taxon>
        <taxon>Rodentia</taxon>
        <taxon>Myomorpha</taxon>
        <taxon>Muroidea</taxon>
        <taxon>Muridae</taxon>
        <taxon>Murinae</taxon>
        <taxon>Mus</taxon>
        <taxon>Mus</taxon>
    </lineage>
</organism>
<evidence type="ECO:0000313" key="13">
    <source>
        <dbReference type="Proteomes" id="UP000515126"/>
    </source>
</evidence>
<keyword evidence="5 11" id="KW-0812">Transmembrane</keyword>
<evidence type="ECO:0000256" key="10">
    <source>
        <dbReference type="ARBA" id="ARBA00023224"/>
    </source>
</evidence>
<accession>A0A6P5P747</accession>
<keyword evidence="13" id="KW-1185">Reference proteome</keyword>
<protein>
    <recommendedName>
        <fullName evidence="11">Vomeronasal type-1 receptor</fullName>
    </recommendedName>
</protein>
<evidence type="ECO:0000256" key="5">
    <source>
        <dbReference type="ARBA" id="ARBA00022692"/>
    </source>
</evidence>
<dbReference type="GO" id="GO:0007606">
    <property type="term" value="P:sensory perception of chemical stimulus"/>
    <property type="evidence" value="ECO:0007669"/>
    <property type="project" value="UniProtKB-ARBA"/>
</dbReference>
<reference evidence="14" key="1">
    <citation type="submission" date="2025-08" db="UniProtKB">
        <authorList>
            <consortium name="RefSeq"/>
        </authorList>
    </citation>
    <scope>IDENTIFICATION</scope>
</reference>
<dbReference type="SUPFAM" id="SSF81321">
    <property type="entry name" value="Family A G protein-coupled receptor-like"/>
    <property type="match status" value="1"/>
</dbReference>
<dbReference type="PANTHER" id="PTHR24062">
    <property type="entry name" value="VOMERONASAL TYPE-1 RECEPTOR"/>
    <property type="match status" value="1"/>
</dbReference>
<dbReference type="InterPro" id="IPR004072">
    <property type="entry name" value="Vmron_rcpt_1"/>
</dbReference>
<evidence type="ECO:0000256" key="3">
    <source>
        <dbReference type="ARBA" id="ARBA00022475"/>
    </source>
</evidence>
<dbReference type="Gene3D" id="1.20.1070.10">
    <property type="entry name" value="Rhodopsin 7-helix transmembrane proteins"/>
    <property type="match status" value="1"/>
</dbReference>
<feature type="transmembrane region" description="Helical" evidence="11">
    <location>
        <begin position="206"/>
        <end position="223"/>
    </location>
</feature>
<feature type="transmembrane region" description="Helical" evidence="11">
    <location>
        <begin position="26"/>
        <end position="51"/>
    </location>
</feature>
<dbReference type="Pfam" id="PF03402">
    <property type="entry name" value="V1R"/>
    <property type="match status" value="1"/>
</dbReference>
<dbReference type="FunFam" id="1.20.1070.10:FF:000120">
    <property type="entry name" value="Vomeronasal type-1 receptor"/>
    <property type="match status" value="1"/>
</dbReference>
<keyword evidence="9 11" id="KW-0675">Receptor</keyword>
<keyword evidence="10 11" id="KW-0807">Transducer</keyword>
<dbReference type="GO" id="GO:0016503">
    <property type="term" value="F:pheromone receptor activity"/>
    <property type="evidence" value="ECO:0007669"/>
    <property type="project" value="InterPro"/>
</dbReference>
<keyword evidence="6 11" id="KW-1133">Transmembrane helix</keyword>
<proteinExistence type="inferred from homology"/>
<sequence length="332" mass="37574">MVITPLCKEAISMLSQNKIIRTKEEVALQILLLCQSGVGILGNILLFLHNFSPILTDSQLKPIQIIQTNLAVANTFILLFLTFPNHMAVLAPRKPPTDLKCKLAYFFHMVARSTNMCSTCVLSTYQFVTLVPGTWARVMFREISPKVVSYSCYSCWLFSVLNNAYIPMNVSGPQKTHNGTDSKGKWVCSTSGFNVGMSFLRFAQDIIFISTMIWTSVSIVLHLNRHHQRMHCIHNTSQKFRTCAETRAAHTVLMLVVTFVSFYLLDCICTFFHISFVNTRFWLRHVKEVLTLSFPTISPLILIFRDPRGPCSVPFIVGLQSHVTGISSLEQE</sequence>
<evidence type="ECO:0000259" key="12">
    <source>
        <dbReference type="PROSITE" id="PS50262"/>
    </source>
</evidence>
<evidence type="ECO:0000256" key="11">
    <source>
        <dbReference type="RuleBase" id="RU364061"/>
    </source>
</evidence>
<comment type="similarity">
    <text evidence="2 11">Belongs to the G-protein coupled receptor 1 family.</text>
</comment>
<evidence type="ECO:0000256" key="6">
    <source>
        <dbReference type="ARBA" id="ARBA00022989"/>
    </source>
</evidence>
<dbReference type="Proteomes" id="UP000515126">
    <property type="component" value="Unplaced"/>
</dbReference>
<feature type="transmembrane region" description="Helical" evidence="11">
    <location>
        <begin position="147"/>
        <end position="166"/>
    </location>
</feature>
<feature type="domain" description="G-protein coupled receptors family 1 profile" evidence="12">
    <location>
        <begin position="42"/>
        <end position="302"/>
    </location>
</feature>
<evidence type="ECO:0000256" key="9">
    <source>
        <dbReference type="ARBA" id="ARBA00023170"/>
    </source>
</evidence>
<keyword evidence="4 11" id="KW-0589">Pheromone response</keyword>
<dbReference type="PROSITE" id="PS50262">
    <property type="entry name" value="G_PROTEIN_RECEP_F1_2"/>
    <property type="match status" value="1"/>
</dbReference>
<keyword evidence="3 11" id="KW-1003">Cell membrane</keyword>
<dbReference type="GeneID" id="110287727"/>
<evidence type="ECO:0000256" key="8">
    <source>
        <dbReference type="ARBA" id="ARBA00023136"/>
    </source>
</evidence>